<dbReference type="Gene3D" id="3.30.230.10">
    <property type="match status" value="1"/>
</dbReference>
<dbReference type="InterPro" id="IPR002099">
    <property type="entry name" value="MutL/Mlh/PMS"/>
</dbReference>
<dbReference type="GO" id="GO:0061982">
    <property type="term" value="P:meiosis I cell cycle process"/>
    <property type="evidence" value="ECO:0007669"/>
    <property type="project" value="UniProtKB-ARBA"/>
</dbReference>
<dbReference type="NCBIfam" id="TIGR00585">
    <property type="entry name" value="mutl"/>
    <property type="match status" value="1"/>
</dbReference>
<dbReference type="Pfam" id="PF13589">
    <property type="entry name" value="HATPase_c_3"/>
    <property type="match status" value="1"/>
</dbReference>
<sequence length="932" mass="101176">MPIAPLPQDTVRLLRGHVVISTPVSVVKELLDNSIDAKATSIEVLVSRNTVDRIEVRDNGVGIETRDFEALGRRGHTSKLKSAEELETIGGTSLGFRGEALAAVAAVAKVTVTTRTAADDTATVFDLLANGKGTLKNAIKSTPVGTTVTALDMFERLPVRKKVAIKEAKSTIAKMKQLLTAYALARPQLKLAIKEIGVTHSCFSYSPRPHATMKAAAICLFGPDLIAQCVEMTHRTVASARCKDLADGVVTDIPGQYDGYIEVVALIPAQGAAPAKISNKGAFFSVDSRPVSASRTVFKKIYSCFKKCIAKCLEACDDEKKVKEPFIALNIKCPQGGYDVNLEPAKDDVLFTNEQCIIDACDALFEKTYRNSPFQGEVERICDLTPGSSIAPAKDMAKISILAQSDPRRAGDIDFSSGPNQPTDASGQEPVSDDIGIYHAAHVKNPPHEKTTSRGGPQWSVSMMGGDSSEDEDSHPTQNQSAKQKSNTIGLCAQSDSSVPTSPHQEEEVSRPLDGVNPWMLAKMNAAIKQANGSQPVRPDAQEDIPTTPSSPTSRGEPQGSRPELAPGQAFWDKTSTIDAPVSPPRFPAIRDLEFPIFGQSSVLSPMSAHPLIHGSIFRSPSPSNNRERRKSSCPPETDPQKTAHPETNYQTPPSSSGADRRPRGQRSSKRGSTFRGGSQQLRQGKLFSRNGWEPNLPKGNSGGISSGLHNPEPNDSVELMPRLGSPEIRSRQPLRPLSPSQQNSHNEAPSDLIVRGRKSLRKEHSGKSFATMANPFSSIISLGAPPQPEITTARAVLQCELSHMDDGMANHNMRPRPGIRNKSRSKSRTRSKRLKSSMLALETATLDTFGLETWKENFDLKLLLAVEERLSAIDDYLMTGDIREGLLINHDTLGAVEAQLKSFLYERLVDESGHRCEFEIDLRRAMAGEQA</sequence>
<name>A0A6P8BD64_PYRGI</name>
<evidence type="ECO:0000256" key="3">
    <source>
        <dbReference type="SAM" id="MobiDB-lite"/>
    </source>
</evidence>
<dbReference type="InterPro" id="IPR038973">
    <property type="entry name" value="MutL/Mlh/Pms-like"/>
</dbReference>
<keyword evidence="5" id="KW-1185">Reference proteome</keyword>
<dbReference type="SMART" id="SM01340">
    <property type="entry name" value="DNA_mis_repair"/>
    <property type="match status" value="1"/>
</dbReference>
<dbReference type="GO" id="GO:0016887">
    <property type="term" value="F:ATP hydrolysis activity"/>
    <property type="evidence" value="ECO:0007669"/>
    <property type="project" value="InterPro"/>
</dbReference>
<dbReference type="InterPro" id="IPR014762">
    <property type="entry name" value="DNA_mismatch_repair_CS"/>
</dbReference>
<comment type="similarity">
    <text evidence="1">Belongs to the DNA mismatch repair MutL/HexB family.</text>
</comment>
<dbReference type="SUPFAM" id="SSF55874">
    <property type="entry name" value="ATPase domain of HSP90 chaperone/DNA topoisomerase II/histidine kinase"/>
    <property type="match status" value="1"/>
</dbReference>
<evidence type="ECO:0000256" key="2">
    <source>
        <dbReference type="ARBA" id="ARBA00022763"/>
    </source>
</evidence>
<accession>A0A6P8BD64</accession>
<dbReference type="InterPro" id="IPR013507">
    <property type="entry name" value="DNA_mismatch_S5_2-like"/>
</dbReference>
<dbReference type="GO" id="GO:0032389">
    <property type="term" value="C:MutLalpha complex"/>
    <property type="evidence" value="ECO:0007669"/>
    <property type="project" value="TreeGrafter"/>
</dbReference>
<dbReference type="InterPro" id="IPR020568">
    <property type="entry name" value="Ribosomal_Su5_D2-typ_SF"/>
</dbReference>
<reference evidence="6" key="1">
    <citation type="journal article" date="2019" name="Mol. Biol. Evol.">
        <title>Blast fungal genomes show frequent chromosomal changes, gene gains and losses, and effector gene turnover.</title>
        <authorList>
            <person name="Gomez Luciano L.B."/>
            <person name="Jason Tsai I."/>
            <person name="Chuma I."/>
            <person name="Tosa Y."/>
            <person name="Chen Y.H."/>
            <person name="Li J.Y."/>
            <person name="Li M.Y."/>
            <person name="Jade Lu M.Y."/>
            <person name="Nakayashiki H."/>
            <person name="Li W.H."/>
        </authorList>
    </citation>
    <scope>NUCLEOTIDE SEQUENCE</scope>
    <source>
        <strain evidence="6">NI907</strain>
    </source>
</reference>
<feature type="domain" description="DNA mismatch repair protein S5" evidence="4">
    <location>
        <begin position="217"/>
        <end position="370"/>
    </location>
</feature>
<dbReference type="InterPro" id="IPR014721">
    <property type="entry name" value="Ribsml_uS5_D2-typ_fold_subgr"/>
</dbReference>
<dbReference type="AlphaFoldDB" id="A0A6P8BD64"/>
<dbReference type="Pfam" id="PF01119">
    <property type="entry name" value="DNA_mis_repair"/>
    <property type="match status" value="1"/>
</dbReference>
<feature type="compositionally biased region" description="Polar residues" evidence="3">
    <location>
        <begin position="739"/>
        <end position="748"/>
    </location>
</feature>
<dbReference type="GO" id="GO:0030983">
    <property type="term" value="F:mismatched DNA binding"/>
    <property type="evidence" value="ECO:0007669"/>
    <property type="project" value="InterPro"/>
</dbReference>
<dbReference type="PANTHER" id="PTHR10073:SF41">
    <property type="entry name" value="MISMATCH REPAIR PROTEIN, PUTATIVE (AFU_ORTHOLOGUE AFUA_8G05820)-RELATED"/>
    <property type="match status" value="1"/>
</dbReference>
<feature type="compositionally biased region" description="Polar residues" evidence="3">
    <location>
        <begin position="417"/>
        <end position="426"/>
    </location>
</feature>
<dbReference type="PROSITE" id="PS00058">
    <property type="entry name" value="DNA_MISMATCH_REPAIR_1"/>
    <property type="match status" value="1"/>
</dbReference>
<feature type="compositionally biased region" description="Polar residues" evidence="3">
    <location>
        <begin position="545"/>
        <end position="556"/>
    </location>
</feature>
<feature type="region of interest" description="Disordered" evidence="3">
    <location>
        <begin position="807"/>
        <end position="836"/>
    </location>
</feature>
<dbReference type="InterPro" id="IPR036890">
    <property type="entry name" value="HATPase_C_sf"/>
</dbReference>
<keyword evidence="2" id="KW-0227">DNA damage</keyword>
<feature type="compositionally biased region" description="Polar residues" evidence="3">
    <location>
        <begin position="476"/>
        <end position="503"/>
    </location>
</feature>
<evidence type="ECO:0000313" key="5">
    <source>
        <dbReference type="Proteomes" id="UP000515153"/>
    </source>
</evidence>
<dbReference type="Proteomes" id="UP000515153">
    <property type="component" value="Unplaced"/>
</dbReference>
<dbReference type="RefSeq" id="XP_030984969.1">
    <property type="nucleotide sequence ID" value="XM_031122994.1"/>
</dbReference>
<evidence type="ECO:0000259" key="4">
    <source>
        <dbReference type="SMART" id="SM01340"/>
    </source>
</evidence>
<dbReference type="GO" id="GO:0005524">
    <property type="term" value="F:ATP binding"/>
    <property type="evidence" value="ECO:0007669"/>
    <property type="project" value="InterPro"/>
</dbReference>
<evidence type="ECO:0000313" key="6">
    <source>
        <dbReference type="RefSeq" id="XP_030984969.1"/>
    </source>
</evidence>
<feature type="region of interest" description="Disordered" evidence="3">
    <location>
        <begin position="530"/>
        <end position="567"/>
    </location>
</feature>
<dbReference type="GeneID" id="41957905"/>
<reference evidence="6" key="2">
    <citation type="submission" date="2019-10" db="EMBL/GenBank/DDBJ databases">
        <authorList>
            <consortium name="NCBI Genome Project"/>
        </authorList>
    </citation>
    <scope>NUCLEOTIDE SEQUENCE</scope>
    <source>
        <strain evidence="6">NI907</strain>
    </source>
</reference>
<dbReference type="FunFam" id="3.30.565.10:FF:000017">
    <property type="entry name" value="PMS1 homolog 1, mismatch repair system component"/>
    <property type="match status" value="1"/>
</dbReference>
<feature type="region of interest" description="Disordered" evidence="3">
    <location>
        <begin position="409"/>
        <end position="515"/>
    </location>
</feature>
<dbReference type="GO" id="GO:0140664">
    <property type="term" value="F:ATP-dependent DNA damage sensor activity"/>
    <property type="evidence" value="ECO:0007669"/>
    <property type="project" value="InterPro"/>
</dbReference>
<gene>
    <name evidence="6" type="ORF">PgNI_02937</name>
</gene>
<dbReference type="SUPFAM" id="SSF54211">
    <property type="entry name" value="Ribosomal protein S5 domain 2-like"/>
    <property type="match status" value="1"/>
</dbReference>
<feature type="compositionally biased region" description="Polar residues" evidence="3">
    <location>
        <begin position="646"/>
        <end position="658"/>
    </location>
</feature>
<dbReference type="GO" id="GO:0006298">
    <property type="term" value="P:mismatch repair"/>
    <property type="evidence" value="ECO:0007669"/>
    <property type="project" value="InterPro"/>
</dbReference>
<dbReference type="PANTHER" id="PTHR10073">
    <property type="entry name" value="DNA MISMATCH REPAIR PROTEIN MLH, PMS, MUTL"/>
    <property type="match status" value="1"/>
</dbReference>
<organism evidence="5 6">
    <name type="scientific">Pyricularia grisea</name>
    <name type="common">Crabgrass-specific blast fungus</name>
    <name type="synonym">Magnaporthe grisea</name>
    <dbReference type="NCBI Taxonomy" id="148305"/>
    <lineage>
        <taxon>Eukaryota</taxon>
        <taxon>Fungi</taxon>
        <taxon>Dikarya</taxon>
        <taxon>Ascomycota</taxon>
        <taxon>Pezizomycotina</taxon>
        <taxon>Sordariomycetes</taxon>
        <taxon>Sordariomycetidae</taxon>
        <taxon>Magnaporthales</taxon>
        <taxon>Pyriculariaceae</taxon>
        <taxon>Pyricularia</taxon>
    </lineage>
</organism>
<dbReference type="Gene3D" id="3.30.565.10">
    <property type="entry name" value="Histidine kinase-like ATPase, C-terminal domain"/>
    <property type="match status" value="1"/>
</dbReference>
<feature type="compositionally biased region" description="Basic residues" evidence="3">
    <location>
        <begin position="814"/>
        <end position="836"/>
    </location>
</feature>
<feature type="region of interest" description="Disordered" evidence="3">
    <location>
        <begin position="614"/>
        <end position="754"/>
    </location>
</feature>
<evidence type="ECO:0000256" key="1">
    <source>
        <dbReference type="ARBA" id="ARBA00006082"/>
    </source>
</evidence>
<protein>
    <recommendedName>
        <fullName evidence="4">DNA mismatch repair protein S5 domain-containing protein</fullName>
    </recommendedName>
</protein>
<proteinExistence type="inferred from homology"/>
<reference evidence="6" key="3">
    <citation type="submission" date="2025-08" db="UniProtKB">
        <authorList>
            <consortium name="RefSeq"/>
        </authorList>
    </citation>
    <scope>IDENTIFICATION</scope>
    <source>
        <strain evidence="6">NI907</strain>
    </source>
</reference>
<dbReference type="KEGG" id="pgri:PgNI_02937"/>